<dbReference type="Proteomes" id="UP000774804">
    <property type="component" value="Unassembled WGS sequence"/>
</dbReference>
<evidence type="ECO:0000313" key="1">
    <source>
        <dbReference type="EMBL" id="KAG2897522.1"/>
    </source>
</evidence>
<name>A0A8T1BCM0_9STRA</name>
<comment type="caution">
    <text evidence="1">The sequence shown here is derived from an EMBL/GenBank/DDBJ whole genome shotgun (WGS) entry which is preliminary data.</text>
</comment>
<dbReference type="VEuPathDB" id="FungiDB:PC110_g4476"/>
<sequence length="102" mass="10754">MSVDAGDIFFLRSIPVKTSEEQGLNLPEEAGFTTAILSPDAPLIELLNATQVINNLAAPAAPLRVDTTPTVYANVNRVLYCVTPAASVDVALTSHSFRRGGA</sequence>
<accession>A0A8T1BCM0</accession>
<reference evidence="1" key="1">
    <citation type="submission" date="2018-10" db="EMBL/GenBank/DDBJ databases">
        <title>Effector identification in a new, highly contiguous assembly of the strawberry crown rot pathogen Phytophthora cactorum.</title>
        <authorList>
            <person name="Armitage A.D."/>
            <person name="Nellist C.F."/>
            <person name="Bates H."/>
            <person name="Vickerstaff R.J."/>
            <person name="Harrison R.J."/>
        </authorList>
    </citation>
    <scope>NUCLEOTIDE SEQUENCE</scope>
    <source>
        <strain evidence="1">4032</strain>
    </source>
</reference>
<dbReference type="EMBL" id="RCMI01000794">
    <property type="protein sequence ID" value="KAG2897522.1"/>
    <property type="molecule type" value="Genomic_DNA"/>
</dbReference>
<organism evidence="1 2">
    <name type="scientific">Phytophthora cactorum</name>
    <dbReference type="NCBI Taxonomy" id="29920"/>
    <lineage>
        <taxon>Eukaryota</taxon>
        <taxon>Sar</taxon>
        <taxon>Stramenopiles</taxon>
        <taxon>Oomycota</taxon>
        <taxon>Peronosporomycetes</taxon>
        <taxon>Peronosporales</taxon>
        <taxon>Peronosporaceae</taxon>
        <taxon>Phytophthora</taxon>
    </lineage>
</organism>
<evidence type="ECO:0000313" key="2">
    <source>
        <dbReference type="Proteomes" id="UP000774804"/>
    </source>
</evidence>
<protein>
    <submittedName>
        <fullName evidence="1">Uncharacterized protein</fullName>
    </submittedName>
</protein>
<proteinExistence type="predicted"/>
<gene>
    <name evidence="1" type="ORF">PC115_g17146</name>
</gene>
<dbReference type="AlphaFoldDB" id="A0A8T1BCM0"/>